<dbReference type="AlphaFoldDB" id="A0AAQ2XJW3"/>
<dbReference type="EMBL" id="CP117692">
    <property type="protein sequence ID" value="WDC81859.1"/>
    <property type="molecule type" value="Genomic_DNA"/>
</dbReference>
<proteinExistence type="predicted"/>
<dbReference type="RefSeq" id="WP_273744937.1">
    <property type="nucleotide sequence ID" value="NZ_CP117692.1"/>
</dbReference>
<organism evidence="1 2">
    <name type="scientific">Ligilactobacillus ruminis</name>
    <dbReference type="NCBI Taxonomy" id="1623"/>
    <lineage>
        <taxon>Bacteria</taxon>
        <taxon>Bacillati</taxon>
        <taxon>Bacillota</taxon>
        <taxon>Bacilli</taxon>
        <taxon>Lactobacillales</taxon>
        <taxon>Lactobacillaceae</taxon>
        <taxon>Ligilactobacillus</taxon>
    </lineage>
</organism>
<name>A0AAQ2XJW3_9LACO</name>
<reference evidence="1" key="1">
    <citation type="submission" date="2023-02" db="EMBL/GenBank/DDBJ databases">
        <title>Complete genome sequence of Lactobacillus ruminis CACC888 isolated from Pig feces.</title>
        <authorList>
            <person name="Park S."/>
            <person name="Park M.A."/>
            <person name="Kim D.-H."/>
            <person name="Kim Y."/>
        </authorList>
    </citation>
    <scope>NUCLEOTIDE SEQUENCE</scope>
    <source>
        <strain evidence="1">CACC888</strain>
    </source>
</reference>
<evidence type="ECO:0000313" key="1">
    <source>
        <dbReference type="EMBL" id="WDC81859.1"/>
    </source>
</evidence>
<gene>
    <name evidence="1" type="ORF">PSR59_09545</name>
</gene>
<accession>A0AAQ2XJW3</accession>
<sequence length="104" mass="12154">MRDHNDAKIKFDGYENKDILIDIKNDLITPLLQILLKDKSTKRNIIWATDTYSELGIGFKDKDQINRDLLLKHADIIKPRIQKSLETQADRTRKKACVNYAEKI</sequence>
<evidence type="ECO:0000313" key="2">
    <source>
        <dbReference type="Proteomes" id="UP001222683"/>
    </source>
</evidence>
<dbReference type="Proteomes" id="UP001222683">
    <property type="component" value="Chromosome"/>
</dbReference>
<protein>
    <submittedName>
        <fullName evidence="1">Uncharacterized protein</fullName>
    </submittedName>
</protein>